<evidence type="ECO:0000256" key="5">
    <source>
        <dbReference type="SAM" id="MobiDB-lite"/>
    </source>
</evidence>
<dbReference type="CDD" id="cd00637">
    <property type="entry name" value="7tm_classA_rhodopsin-like"/>
    <property type="match status" value="1"/>
</dbReference>
<accession>A0A913ZWD5</accession>
<feature type="transmembrane region" description="Helical" evidence="6">
    <location>
        <begin position="251"/>
        <end position="269"/>
    </location>
</feature>
<evidence type="ECO:0000256" key="4">
    <source>
        <dbReference type="ARBA" id="ARBA00023136"/>
    </source>
</evidence>
<feature type="transmembrane region" description="Helical" evidence="6">
    <location>
        <begin position="199"/>
        <end position="224"/>
    </location>
</feature>
<dbReference type="PRINTS" id="PR00237">
    <property type="entry name" value="GPCRRHODOPSN"/>
</dbReference>
<dbReference type="AlphaFoldDB" id="A0A913ZWD5"/>
<evidence type="ECO:0000256" key="3">
    <source>
        <dbReference type="ARBA" id="ARBA00022989"/>
    </source>
</evidence>
<feature type="region of interest" description="Disordered" evidence="5">
    <location>
        <begin position="339"/>
        <end position="359"/>
    </location>
</feature>
<dbReference type="Proteomes" id="UP000887568">
    <property type="component" value="Unplaced"/>
</dbReference>
<name>A0A913ZWD5_PATMI</name>
<reference evidence="8" key="1">
    <citation type="submission" date="2022-11" db="UniProtKB">
        <authorList>
            <consortium name="EnsemblMetazoa"/>
        </authorList>
    </citation>
    <scope>IDENTIFICATION</scope>
</reference>
<keyword evidence="9" id="KW-1185">Reference proteome</keyword>
<evidence type="ECO:0000256" key="2">
    <source>
        <dbReference type="ARBA" id="ARBA00022692"/>
    </source>
</evidence>
<dbReference type="PROSITE" id="PS50262">
    <property type="entry name" value="G_PROTEIN_RECEP_F1_2"/>
    <property type="match status" value="1"/>
</dbReference>
<dbReference type="OMA" id="AFAYERF"/>
<dbReference type="OrthoDB" id="2132067at2759"/>
<dbReference type="PANTHER" id="PTHR45698">
    <property type="entry name" value="TRACE AMINE-ASSOCIATED RECEPTOR 19N-RELATED"/>
    <property type="match status" value="1"/>
</dbReference>
<feature type="transmembrane region" description="Helical" evidence="6">
    <location>
        <begin position="289"/>
        <end position="312"/>
    </location>
</feature>
<dbReference type="RefSeq" id="XP_038055615.1">
    <property type="nucleotide sequence ID" value="XM_038199687.1"/>
</dbReference>
<comment type="subcellular location">
    <subcellularLocation>
        <location evidence="1">Membrane</location>
    </subcellularLocation>
</comment>
<evidence type="ECO:0000313" key="8">
    <source>
        <dbReference type="EnsemblMetazoa" id="XP_038055615.1"/>
    </source>
</evidence>
<dbReference type="PANTHER" id="PTHR45698:SF1">
    <property type="entry name" value="TRACE AMINE-ASSOCIATED RECEPTOR 13C-LIKE"/>
    <property type="match status" value="1"/>
</dbReference>
<sequence length="359" mass="40723">MEASTAANLGEVTETVSVTSDKASPTTASPDSLNVALFFFIALSSLGMLGNALVCFVMLHHRKVFNSTTNQLIIHQSIIDFFGSIIFLTRRFALAVPPVPANFLVRLYCRTWWSEWVQYSMFVTSTYNLAVISTERYLATCYPVKHRNMFSARRLKTLLLLPWIAGWLPASHVVILSYYDNKAMDCNISWPSLEVQAVGGVLIFLQEMVIPLLIMVFTYSRIIWSLHQRSRTRGENNAAAREMFSKANRNVTITLIVVAMFFAICWLPADIYYLLYNLNLHPNFISDPVYEFTSVIVVLNLCINPFIYAFAYERFRKKLLQMLCCHHMGANRITGLENRTDEGTHISTNPPVSMVSGAP</sequence>
<dbReference type="GeneID" id="119727685"/>
<evidence type="ECO:0000259" key="7">
    <source>
        <dbReference type="PROSITE" id="PS50262"/>
    </source>
</evidence>
<evidence type="ECO:0000313" key="9">
    <source>
        <dbReference type="Proteomes" id="UP000887568"/>
    </source>
</evidence>
<dbReference type="SMART" id="SM01381">
    <property type="entry name" value="7TM_GPCR_Srsx"/>
    <property type="match status" value="1"/>
</dbReference>
<feature type="domain" description="G-protein coupled receptors family 1 profile" evidence="7">
    <location>
        <begin position="50"/>
        <end position="308"/>
    </location>
</feature>
<feature type="transmembrane region" description="Helical" evidence="6">
    <location>
        <begin position="35"/>
        <end position="60"/>
    </location>
</feature>
<dbReference type="GO" id="GO:0004930">
    <property type="term" value="F:G protein-coupled receptor activity"/>
    <property type="evidence" value="ECO:0007669"/>
    <property type="project" value="InterPro"/>
</dbReference>
<dbReference type="Gene3D" id="1.20.1070.10">
    <property type="entry name" value="Rhodopsin 7-helix transmembrane proteins"/>
    <property type="match status" value="1"/>
</dbReference>
<evidence type="ECO:0000256" key="1">
    <source>
        <dbReference type="ARBA" id="ARBA00004370"/>
    </source>
</evidence>
<dbReference type="GO" id="GO:0016020">
    <property type="term" value="C:membrane"/>
    <property type="evidence" value="ECO:0007669"/>
    <property type="project" value="UniProtKB-SubCell"/>
</dbReference>
<organism evidence="8 9">
    <name type="scientific">Patiria miniata</name>
    <name type="common">Bat star</name>
    <name type="synonym">Asterina miniata</name>
    <dbReference type="NCBI Taxonomy" id="46514"/>
    <lineage>
        <taxon>Eukaryota</taxon>
        <taxon>Metazoa</taxon>
        <taxon>Echinodermata</taxon>
        <taxon>Eleutherozoa</taxon>
        <taxon>Asterozoa</taxon>
        <taxon>Asteroidea</taxon>
        <taxon>Valvatacea</taxon>
        <taxon>Valvatida</taxon>
        <taxon>Asterinidae</taxon>
        <taxon>Patiria</taxon>
    </lineage>
</organism>
<evidence type="ECO:0000256" key="6">
    <source>
        <dbReference type="SAM" id="Phobius"/>
    </source>
</evidence>
<dbReference type="InterPro" id="IPR000276">
    <property type="entry name" value="GPCR_Rhodpsn"/>
</dbReference>
<protein>
    <recommendedName>
        <fullName evidence="7">G-protein coupled receptors family 1 profile domain-containing protein</fullName>
    </recommendedName>
</protein>
<proteinExistence type="predicted"/>
<dbReference type="InterPro" id="IPR017452">
    <property type="entry name" value="GPCR_Rhodpsn_7TM"/>
</dbReference>
<keyword evidence="2 6" id="KW-0812">Transmembrane</keyword>
<feature type="transmembrane region" description="Helical" evidence="6">
    <location>
        <begin position="158"/>
        <end position="179"/>
    </location>
</feature>
<dbReference type="EnsemblMetazoa" id="XM_038199687.1">
    <property type="protein sequence ID" value="XP_038055615.1"/>
    <property type="gene ID" value="LOC119727685"/>
</dbReference>
<dbReference type="Pfam" id="PF00001">
    <property type="entry name" value="7tm_1"/>
    <property type="match status" value="1"/>
</dbReference>
<dbReference type="SUPFAM" id="SSF81321">
    <property type="entry name" value="Family A G protein-coupled receptor-like"/>
    <property type="match status" value="1"/>
</dbReference>
<keyword evidence="4 6" id="KW-0472">Membrane</keyword>
<keyword evidence="3 6" id="KW-1133">Transmembrane helix</keyword>